<dbReference type="GeneID" id="79803903"/>
<dbReference type="RefSeq" id="WP_005423451.1">
    <property type="nucleotide sequence ID" value="NZ_CAXSOH010000002.1"/>
</dbReference>
<dbReference type="Gene3D" id="3.90.550.10">
    <property type="entry name" value="Spore Coat Polysaccharide Biosynthesis Protein SpsA, Chain A"/>
    <property type="match status" value="1"/>
</dbReference>
<feature type="domain" description="Nucleotidyl transferase" evidence="1">
    <location>
        <begin position="6"/>
        <end position="154"/>
    </location>
</feature>
<proteinExistence type="predicted"/>
<evidence type="ECO:0000313" key="2">
    <source>
        <dbReference type="EMBL" id="RGV65080.1"/>
    </source>
</evidence>
<name>A0A395XCD3_9FIRM</name>
<dbReference type="InterPro" id="IPR029044">
    <property type="entry name" value="Nucleotide-diphossugar_trans"/>
</dbReference>
<dbReference type="InterPro" id="IPR005835">
    <property type="entry name" value="NTP_transferase_dom"/>
</dbReference>
<dbReference type="GO" id="GO:0016740">
    <property type="term" value="F:transferase activity"/>
    <property type="evidence" value="ECO:0007669"/>
    <property type="project" value="UniProtKB-KW"/>
</dbReference>
<keyword evidence="2" id="KW-0808">Transferase</keyword>
<organism evidence="2 3">
    <name type="scientific">Blautia obeum</name>
    <dbReference type="NCBI Taxonomy" id="40520"/>
    <lineage>
        <taxon>Bacteria</taxon>
        <taxon>Bacillati</taxon>
        <taxon>Bacillota</taxon>
        <taxon>Clostridia</taxon>
        <taxon>Lachnospirales</taxon>
        <taxon>Lachnospiraceae</taxon>
        <taxon>Blautia</taxon>
    </lineage>
</organism>
<dbReference type="Proteomes" id="UP000265828">
    <property type="component" value="Unassembled WGS sequence"/>
</dbReference>
<protein>
    <submittedName>
        <fullName evidence="2">Nucleotidyltransferase</fullName>
    </submittedName>
</protein>
<dbReference type="AlphaFoldDB" id="A0A395XCD3"/>
<dbReference type="SUPFAM" id="SSF53448">
    <property type="entry name" value="Nucleotide-diphospho-sugar transferases"/>
    <property type="match status" value="1"/>
</dbReference>
<dbReference type="Pfam" id="PF00483">
    <property type="entry name" value="NTP_transferase"/>
    <property type="match status" value="1"/>
</dbReference>
<reference evidence="2 3" key="1">
    <citation type="submission" date="2018-08" db="EMBL/GenBank/DDBJ databases">
        <title>A genome reference for cultivated species of the human gut microbiota.</title>
        <authorList>
            <person name="Zou Y."/>
            <person name="Xue W."/>
            <person name="Luo G."/>
        </authorList>
    </citation>
    <scope>NUCLEOTIDE SEQUENCE [LARGE SCALE GENOMIC DNA]</scope>
    <source>
        <strain evidence="2 3">AF14-23</strain>
    </source>
</reference>
<comment type="caution">
    <text evidence="2">The sequence shown here is derived from an EMBL/GenBank/DDBJ whole genome shotgun (WGS) entry which is preliminary data.</text>
</comment>
<evidence type="ECO:0000259" key="1">
    <source>
        <dbReference type="Pfam" id="PF00483"/>
    </source>
</evidence>
<dbReference type="EMBL" id="QRZI01000003">
    <property type="protein sequence ID" value="RGV65080.1"/>
    <property type="molecule type" value="Genomic_DNA"/>
</dbReference>
<sequence>MQTTLLIMAAGIGSRFGGGIKQLEPVDETGHIIMDYSIHDAIEAGFNKVVFIIRKDIENEFKEVIGDRIAGICSEHNVTVDYAFQDINDIPGVLPEGRTKPWGTGQAVLAAKDVLTTPFIVINADDYYGKEGFRAVHEYLVNGGQSCMAGFVLKNTLSDNGGVTRGICKMDAENNLTEVVETKNIIKTTEGAEADGMKLDIDSLVSMNMWGLTPDFLKTLEEGFKEFFEKEVPANPLKAEYLIPTFIGELLSEGKISVKALRTNDTWYGMTYKEDVAAVKESFSKMLENGTYKGDLFSDL</sequence>
<gene>
    <name evidence="2" type="ORF">DWW07_05375</name>
</gene>
<accession>A0A395XCD3</accession>
<evidence type="ECO:0000313" key="3">
    <source>
        <dbReference type="Proteomes" id="UP000265828"/>
    </source>
</evidence>